<dbReference type="InterPro" id="IPR019742">
    <property type="entry name" value="MacrogloblnA2_CS"/>
</dbReference>
<evidence type="ECO:0000256" key="3">
    <source>
        <dbReference type="ARBA" id="ARBA00022966"/>
    </source>
</evidence>
<dbReference type="InterPro" id="IPR011625">
    <property type="entry name" value="A2M_N_BRD"/>
</dbReference>
<protein>
    <submittedName>
        <fullName evidence="8">Complement C3</fullName>
    </submittedName>
</protein>
<dbReference type="InterPro" id="IPR040839">
    <property type="entry name" value="MG4"/>
</dbReference>
<dbReference type="Gene3D" id="2.40.50.120">
    <property type="match status" value="1"/>
</dbReference>
<organism evidence="8 9">
    <name type="scientific">Holothuria leucospilota</name>
    <name type="common">Black long sea cucumber</name>
    <name type="synonym">Mertensiothuria leucospilota</name>
    <dbReference type="NCBI Taxonomy" id="206669"/>
    <lineage>
        <taxon>Eukaryota</taxon>
        <taxon>Metazoa</taxon>
        <taxon>Echinodermata</taxon>
        <taxon>Eleutherozoa</taxon>
        <taxon>Echinozoa</taxon>
        <taxon>Holothuroidea</taxon>
        <taxon>Aspidochirotacea</taxon>
        <taxon>Aspidochirotida</taxon>
        <taxon>Holothuriidae</taxon>
        <taxon>Holothuria</taxon>
    </lineage>
</organism>
<dbReference type="Proteomes" id="UP001152320">
    <property type="component" value="Chromosome 15"/>
</dbReference>
<keyword evidence="3" id="KW-0882">Thioester bond</keyword>
<dbReference type="Pfam" id="PF00207">
    <property type="entry name" value="A2M"/>
    <property type="match status" value="1"/>
</dbReference>
<dbReference type="Gene3D" id="2.60.120.1540">
    <property type="match status" value="1"/>
</dbReference>
<dbReference type="InterPro" id="IPR018933">
    <property type="entry name" value="Netrin_module_non-TIMP"/>
</dbReference>
<evidence type="ECO:0000256" key="2">
    <source>
        <dbReference type="ARBA" id="ARBA00022525"/>
    </source>
</evidence>
<dbReference type="SMART" id="SM01359">
    <property type="entry name" value="A2M_N_2"/>
    <property type="match status" value="1"/>
</dbReference>
<dbReference type="InterPro" id="IPR041555">
    <property type="entry name" value="MG3"/>
</dbReference>
<accession>A0A9Q1BK20</accession>
<dbReference type="Pfam" id="PF17791">
    <property type="entry name" value="MG3"/>
    <property type="match status" value="1"/>
</dbReference>
<dbReference type="EMBL" id="JAIZAY010000015">
    <property type="protein sequence ID" value="KAJ8028087.1"/>
    <property type="molecule type" value="Genomic_DNA"/>
</dbReference>
<dbReference type="CDD" id="cd02896">
    <property type="entry name" value="complement_C3_C4_C5"/>
    <property type="match status" value="1"/>
</dbReference>
<dbReference type="PROSITE" id="PS50189">
    <property type="entry name" value="NTR"/>
    <property type="match status" value="1"/>
</dbReference>
<dbReference type="SMART" id="SM01360">
    <property type="entry name" value="A2M"/>
    <property type="match status" value="1"/>
</dbReference>
<dbReference type="InterPro" id="IPR041425">
    <property type="entry name" value="C3/4/5_MG1"/>
</dbReference>
<keyword evidence="6" id="KW-0732">Signal</keyword>
<dbReference type="Pfam" id="PF07678">
    <property type="entry name" value="TED_complement"/>
    <property type="match status" value="1"/>
</dbReference>
<dbReference type="Gene3D" id="2.20.130.20">
    <property type="match status" value="1"/>
</dbReference>
<dbReference type="GO" id="GO:0005615">
    <property type="term" value="C:extracellular space"/>
    <property type="evidence" value="ECO:0007669"/>
    <property type="project" value="InterPro"/>
</dbReference>
<evidence type="ECO:0000256" key="6">
    <source>
        <dbReference type="SAM" id="SignalP"/>
    </source>
</evidence>
<gene>
    <name evidence="8" type="ORF">HOLleu_30222</name>
</gene>
<dbReference type="Pfam" id="PF07703">
    <property type="entry name" value="A2M_BRD"/>
    <property type="match status" value="1"/>
</dbReference>
<dbReference type="InterPro" id="IPR013783">
    <property type="entry name" value="Ig-like_fold"/>
</dbReference>
<dbReference type="InterPro" id="IPR008993">
    <property type="entry name" value="TIMP-like_OB-fold"/>
</dbReference>
<evidence type="ECO:0000259" key="7">
    <source>
        <dbReference type="PROSITE" id="PS50189"/>
    </source>
</evidence>
<evidence type="ECO:0000256" key="5">
    <source>
        <dbReference type="SAM" id="MobiDB-lite"/>
    </source>
</evidence>
<dbReference type="InterPro" id="IPR036595">
    <property type="entry name" value="A-macroglobulin_rcpt-bd_sf"/>
</dbReference>
<dbReference type="Pfam" id="PF07677">
    <property type="entry name" value="A2M_recep"/>
    <property type="match status" value="1"/>
</dbReference>
<dbReference type="Gene3D" id="1.50.10.20">
    <property type="match status" value="1"/>
</dbReference>
<dbReference type="InterPro" id="IPR009048">
    <property type="entry name" value="A-macroglobulin_rcpt-bd"/>
</dbReference>
<name>A0A9Q1BK20_HOLLE</name>
<sequence length="1747" mass="193635">MARLALCAIIIALKLLSAASNPAIIASSPNLMRVGNEETVLVSLHNRVDPVDVTVKLKLFENGDEGVISESVVNVGGEDAVCAVLYVDPDLIPSVENEEELQRYAYVTVKCDDLDEPFEETKQVLLSYEEGFVFIQTDKPVYTPGQTVNIRVISLDQYLTPSSQELQVDVVTPQDVIVQRKSFEANQIRNGILPFTFDFDQDPLFGHWKIVARYGKDLTVNRTVEFEVKEYVLPTFSVKIEPPYYILPTDERVTITVRSRYVYGKAVSGRCFVKVGVQEEGHEPVIYHPEGALLDAEGEAEIEMDTNLLGENWFEDNVGKSLYVEATVVEDATGHLENASDTSAKFVRSPYMFTWGRTIRYFKKGLPYEVKTDLKFMNGKPAPGVRVKVIAAARIEGRDDEIPLRGADRNPVGGGGENPQNVGNELEPTEDDTNDKGQVNFRLYVPRQCTNIRIELKTVVPELGPTVDNPIDNNANLTFNIPPFESPHGDEFLVLRVTDQVIRPDFGDLLVDVFLNSVTAAPVISYFVVSRGKLMAYGKRAVANVDGFEIPVSYEMVPSARIVAYYISDRGHIISDSVWIEVERECENPIYYVLYLQLSVSPHVFHSGVVDGSAIGEGAHVRPQSQIALRVRGTPGTSVALLAVDQAVLLLRDYHRLTPDKMYGSMDEHDTGCGPGGGRNSADVFLNAGLMVLTSLDLDVPRREGPICAVATQNKRRKRSLADLYLRHASDVAKDFACRRGARGLGEGTCAEKARSSRFGELARNRLPQLSEDYQGLSRREWRELMEELREIFTECCEAAESEANLRANQIDLTDPKFITTKPSEVQIRNDFRESWAFEIVEIPDEPHAGVVDQIYSVPGSITTWSVQAFGLHTQQAMCVLEDVNLKVFMDLFIQLRMPYSVVRKERVEIQATVFNYGHQDLAVRMFLEVPDEICSEGIPGELSAEKNFVVEAHDAKTITYMLVGLETGEFPIKVAALSAGQSDVIVKKLKVVPEGVVKTFQHSTILNPAGARVDASTLNQQQDENFVECGGIPMGNDGTQRNCLEISLPPTAVPDSASCFVSITGNAMGPILTSVISGLESLLHLPRGCGEQNMIRLAPNVYVLRYLTNTESGTDASKEKALSHAQSGITSQMRYRVADGSFTVWPGYTSSTWLTAFVAKVFCHASEFFCVDNKVTCGAIKWLMGVQRAEDGAFFEPYRVHHREMTGGVQGDAALTAFVVIAISECQCETEITGLETSLLRATQFLEEQLDTLQRPYVIAIVTYALALTDSERRLDANNKLKSIAIYDAAKGTRFWHTDASSLHPGAQPYWYQRRPSAISVETTSYALLAQLILGEISYSHPIVKWLSEQQNYGGGFVSTQDTVIALQALSEYATLNTGGNLDMYCNVTAPENFKTVLRLQEGDALVQKIEEVPPKSIIGKLMVKTGGEGIGQLNVEVKYNDLKANNEVGCPFNLEVASVRVDGQEETPYRKDDKIRIRVCASYLGEEPTGMSILDVGLYSGFVPVSESLKNLVGGGNLINRTELSERSVIFYADHIPGQTEPPLCFQFEASCDIVVGNLQHASVHVYDYYNPGEECREFYAPEGTNLLGTLCNNEGMCSCVSSRCAACSGPRGENADDLLRIACATAETYVYKIEVTNIETENGFDVISALVERVIKRGDDHEIFENTDRKFWVSSSCECPGMRRGRKYMVIGRNYLRYEEEVGQIGFKYIIDNAATVRAWRKGRRSAHLDQVAEDIENGRSNCG</sequence>
<evidence type="ECO:0000313" key="9">
    <source>
        <dbReference type="Proteomes" id="UP001152320"/>
    </source>
</evidence>
<dbReference type="PANTHER" id="PTHR11412:SF166">
    <property type="entry name" value="NTR DOMAIN-CONTAINING PROTEIN"/>
    <property type="match status" value="1"/>
</dbReference>
<reference evidence="8" key="1">
    <citation type="submission" date="2021-10" db="EMBL/GenBank/DDBJ databases">
        <title>Tropical sea cucumber genome reveals ecological adaptation and Cuvierian tubules defense mechanism.</title>
        <authorList>
            <person name="Chen T."/>
        </authorList>
    </citation>
    <scope>NUCLEOTIDE SEQUENCE</scope>
    <source>
        <strain evidence="8">Nanhai2018</strain>
        <tissue evidence="8">Muscle</tissue>
    </source>
</reference>
<evidence type="ECO:0000313" key="8">
    <source>
        <dbReference type="EMBL" id="KAJ8028087.1"/>
    </source>
</evidence>
<proteinExistence type="predicted"/>
<dbReference type="InterPro" id="IPR011626">
    <property type="entry name" value="Alpha-macroglobulin_TED"/>
</dbReference>
<evidence type="ECO:0000256" key="4">
    <source>
        <dbReference type="ARBA" id="ARBA00023157"/>
    </source>
</evidence>
<dbReference type="InterPro" id="IPR050473">
    <property type="entry name" value="A2M/Complement_sys"/>
</dbReference>
<dbReference type="Pfam" id="PF01759">
    <property type="entry name" value="NTR"/>
    <property type="match status" value="1"/>
</dbReference>
<dbReference type="Gene3D" id="2.60.40.10">
    <property type="entry name" value="Immunoglobulins"/>
    <property type="match status" value="2"/>
</dbReference>
<dbReference type="SUPFAM" id="SSF48239">
    <property type="entry name" value="Terpenoid cyclases/Protein prenyltransferases"/>
    <property type="match status" value="1"/>
</dbReference>
<dbReference type="InterPro" id="IPR001134">
    <property type="entry name" value="Netrin_domain"/>
</dbReference>
<dbReference type="SUPFAM" id="SSF49410">
    <property type="entry name" value="Alpha-macroglobulin receptor domain"/>
    <property type="match status" value="1"/>
</dbReference>
<keyword evidence="2" id="KW-0964">Secreted</keyword>
<dbReference type="Pfam" id="PF01835">
    <property type="entry name" value="MG2"/>
    <property type="match status" value="1"/>
</dbReference>
<dbReference type="PANTHER" id="PTHR11412">
    <property type="entry name" value="MACROGLOBULIN / COMPLEMENT"/>
    <property type="match status" value="1"/>
</dbReference>
<comment type="caution">
    <text evidence="8">The sequence shown here is derived from an EMBL/GenBank/DDBJ whole genome shotgun (WGS) entry which is preliminary data.</text>
</comment>
<evidence type="ECO:0000256" key="1">
    <source>
        <dbReference type="ARBA" id="ARBA00004613"/>
    </source>
</evidence>
<dbReference type="OrthoDB" id="6359008at2759"/>
<dbReference type="SUPFAM" id="SSF50242">
    <property type="entry name" value="TIMP-like"/>
    <property type="match status" value="1"/>
</dbReference>
<feature type="domain" description="NTR" evidence="7">
    <location>
        <begin position="1607"/>
        <end position="1746"/>
    </location>
</feature>
<dbReference type="InterPro" id="IPR008930">
    <property type="entry name" value="Terpenoid_cyclase/PrenylTrfase"/>
</dbReference>
<dbReference type="SMART" id="SM01419">
    <property type="entry name" value="Thiol-ester_cl"/>
    <property type="match status" value="1"/>
</dbReference>
<feature type="chain" id="PRO_5040391186" evidence="6">
    <location>
        <begin position="19"/>
        <end position="1747"/>
    </location>
</feature>
<keyword evidence="4" id="KW-1015">Disulfide bond</keyword>
<dbReference type="SMART" id="SM01361">
    <property type="entry name" value="A2M_recep"/>
    <property type="match status" value="1"/>
</dbReference>
<dbReference type="InterPro" id="IPR002890">
    <property type="entry name" value="MG2"/>
</dbReference>
<dbReference type="Gene3D" id="2.60.40.690">
    <property type="entry name" value="Alpha-macroglobulin, receptor-binding domain"/>
    <property type="match status" value="1"/>
</dbReference>
<feature type="signal peptide" evidence="6">
    <location>
        <begin position="1"/>
        <end position="18"/>
    </location>
</feature>
<feature type="region of interest" description="Disordered" evidence="5">
    <location>
        <begin position="402"/>
        <end position="436"/>
    </location>
</feature>
<dbReference type="GO" id="GO:0004866">
    <property type="term" value="F:endopeptidase inhibitor activity"/>
    <property type="evidence" value="ECO:0007669"/>
    <property type="project" value="InterPro"/>
</dbReference>
<dbReference type="Pfam" id="PF17789">
    <property type="entry name" value="MG4"/>
    <property type="match status" value="1"/>
</dbReference>
<dbReference type="Gene3D" id="6.20.50.160">
    <property type="match status" value="1"/>
</dbReference>
<dbReference type="InterPro" id="IPR047565">
    <property type="entry name" value="Alpha-macroglob_thiol-ester_cl"/>
</dbReference>
<dbReference type="InterPro" id="IPR001599">
    <property type="entry name" value="Macroglobln_a2"/>
</dbReference>
<dbReference type="Pfam" id="PF17790">
    <property type="entry name" value="MG1"/>
    <property type="match status" value="1"/>
</dbReference>
<comment type="subcellular location">
    <subcellularLocation>
        <location evidence="1">Secreted</location>
    </subcellularLocation>
</comment>
<dbReference type="PROSITE" id="PS00477">
    <property type="entry name" value="ALPHA_2_MACROGLOBULIN"/>
    <property type="match status" value="1"/>
</dbReference>
<dbReference type="Gene3D" id="2.60.40.1940">
    <property type="match status" value="1"/>
</dbReference>
<keyword evidence="9" id="KW-1185">Reference proteome</keyword>
<dbReference type="SMART" id="SM00643">
    <property type="entry name" value="C345C"/>
    <property type="match status" value="1"/>
</dbReference>
<dbReference type="Gene3D" id="2.60.40.1930">
    <property type="match status" value="3"/>
</dbReference>